<organism evidence="1 2">
    <name type="scientific">Ureaplasma parvum serovar 3 (strain ATCC 700970)</name>
    <dbReference type="NCBI Taxonomy" id="273119"/>
    <lineage>
        <taxon>Bacteria</taxon>
        <taxon>Bacillati</taxon>
        <taxon>Mycoplasmatota</taxon>
        <taxon>Mycoplasmoidales</taxon>
        <taxon>Mycoplasmoidaceae</taxon>
        <taxon>Ureaplasma</taxon>
    </lineage>
</organism>
<protein>
    <submittedName>
        <fullName evidence="1">Unique hypothetical</fullName>
    </submittedName>
</protein>
<dbReference type="Proteomes" id="UP000000423">
    <property type="component" value="Chromosome"/>
</dbReference>
<dbReference type="EnsemblBacteria" id="AAF30923">
    <property type="protein sequence ID" value="AAF30923"/>
    <property type="gene ID" value="UU510.1"/>
</dbReference>
<evidence type="ECO:0000313" key="2">
    <source>
        <dbReference type="Proteomes" id="UP000000423"/>
    </source>
</evidence>
<dbReference type="EMBL" id="AF222894">
    <property type="protein sequence ID" value="AAF30923.1"/>
    <property type="molecule type" value="Genomic_DNA"/>
</dbReference>
<dbReference type="STRING" id="273119.UU510.1"/>
<dbReference type="HOGENOM" id="CLU_2037069_0_0_14"/>
<keyword evidence="2" id="KW-1185">Reference proteome</keyword>
<name>Q9PPX9_UREPA</name>
<dbReference type="AlphaFoldDB" id="Q9PPX9"/>
<sequence length="121" mass="14386">MMKKWISISLLGFLLSLLIAIGVMFGFKNKKYFKTTLNIQTKLSIITKNNYEKIKTKKQLEIKIKNLTYYVKFKFLKQTHDYCLIKIFLSLKTDQKMIDISIYTNTQPLIESIINNFKLYN</sequence>
<dbReference type="KEGG" id="uur:UU510.1"/>
<gene>
    <name evidence="1" type="ordered locus">UU510.1</name>
</gene>
<evidence type="ECO:0000313" key="1">
    <source>
        <dbReference type="EMBL" id="AAF30923.1"/>
    </source>
</evidence>
<proteinExistence type="predicted"/>
<reference evidence="1 2" key="1">
    <citation type="journal article" date="2000" name="Nature">
        <title>The complete sequence of the mucosal pathogen Ureaplasma urealyticum.</title>
        <authorList>
            <person name="Glass J.I."/>
            <person name="Lefkowitz E.J."/>
            <person name="Glass J.S."/>
            <person name="Heiner C.R."/>
            <person name="Chen E.Y."/>
            <person name="Cassell G.H."/>
        </authorList>
    </citation>
    <scope>NUCLEOTIDE SEQUENCE [LARGE SCALE GENOMIC DNA]</scope>
    <source>
        <strain evidence="1 2">ATCC 700970</strain>
    </source>
</reference>
<accession>Q9PPX9</accession>